<protein>
    <submittedName>
        <fullName evidence="2">6-phosphogluconolactonase</fullName>
    </submittedName>
</protein>
<reference evidence="3" key="1">
    <citation type="submission" date="2016-10" db="EMBL/GenBank/DDBJ databases">
        <authorList>
            <person name="Varghese N."/>
            <person name="Submissions S."/>
        </authorList>
    </citation>
    <scope>NUCLEOTIDE SEQUENCE [LARGE SCALE GENOMIC DNA]</scope>
    <source>
        <strain evidence="3">KCTC 32247</strain>
    </source>
</reference>
<sequence length="226" mass="24337">MSLPVLHRYPDRDTCAAELAQVLVSRLAARRSAGLARLLLPGGQTPQLLLQNLARLDLDWTQVEVSPSDERWVAADDPASNLLLLRRALPQALLIDPRQGATPQLAAQGWGKSLRARLPLTAVLLGMGEDGHFASLFPGMPGLAAALAAEAVPTALVGEAPVEPRLRLTPNLALLLRSDWLGLLVFGEAKRALLEAVLADRPATRHLPVHALLQQAGNRLQIHWAP</sequence>
<dbReference type="Gene3D" id="3.40.50.1360">
    <property type="match status" value="1"/>
</dbReference>
<dbReference type="EMBL" id="LT629751">
    <property type="protein sequence ID" value="SDR78430.1"/>
    <property type="molecule type" value="Genomic_DNA"/>
</dbReference>
<dbReference type="Pfam" id="PF01182">
    <property type="entry name" value="Glucosamine_iso"/>
    <property type="match status" value="1"/>
</dbReference>
<dbReference type="SUPFAM" id="SSF100950">
    <property type="entry name" value="NagB/RpiA/CoA transferase-like"/>
    <property type="match status" value="1"/>
</dbReference>
<evidence type="ECO:0000313" key="2">
    <source>
        <dbReference type="EMBL" id="SDR78430.1"/>
    </source>
</evidence>
<dbReference type="PANTHER" id="PTHR11054:SF0">
    <property type="entry name" value="6-PHOSPHOGLUCONOLACTONASE"/>
    <property type="match status" value="1"/>
</dbReference>
<keyword evidence="3" id="KW-1185">Reference proteome</keyword>
<evidence type="ECO:0000259" key="1">
    <source>
        <dbReference type="Pfam" id="PF01182"/>
    </source>
</evidence>
<dbReference type="InterPro" id="IPR039104">
    <property type="entry name" value="6PGL"/>
</dbReference>
<name>A0A1H1LVM3_9PSED</name>
<proteinExistence type="predicted"/>
<feature type="domain" description="Glucosamine/galactosamine-6-phosphate isomerase" evidence="1">
    <location>
        <begin position="11"/>
        <end position="216"/>
    </location>
</feature>
<dbReference type="InterPro" id="IPR006148">
    <property type="entry name" value="Glc/Gal-6P_isomerase"/>
</dbReference>
<accession>A0A1H1LVM3</accession>
<dbReference type="GO" id="GO:0005975">
    <property type="term" value="P:carbohydrate metabolic process"/>
    <property type="evidence" value="ECO:0007669"/>
    <property type="project" value="InterPro"/>
</dbReference>
<organism evidence="2 3">
    <name type="scientific">Pseudomonas oryzae</name>
    <dbReference type="NCBI Taxonomy" id="1392877"/>
    <lineage>
        <taxon>Bacteria</taxon>
        <taxon>Pseudomonadati</taxon>
        <taxon>Pseudomonadota</taxon>
        <taxon>Gammaproteobacteria</taxon>
        <taxon>Pseudomonadales</taxon>
        <taxon>Pseudomonadaceae</taxon>
        <taxon>Pseudomonas</taxon>
    </lineage>
</organism>
<gene>
    <name evidence="2" type="ORF">SAMN05216221_0310</name>
</gene>
<dbReference type="AlphaFoldDB" id="A0A1H1LVM3"/>
<dbReference type="STRING" id="1392877.SAMN05216221_0310"/>
<evidence type="ECO:0000313" key="3">
    <source>
        <dbReference type="Proteomes" id="UP000243359"/>
    </source>
</evidence>
<dbReference type="PANTHER" id="PTHR11054">
    <property type="entry name" value="6-PHOSPHOGLUCONOLACTONASE"/>
    <property type="match status" value="1"/>
</dbReference>
<dbReference type="InterPro" id="IPR037171">
    <property type="entry name" value="NagB/RpiA_transferase-like"/>
</dbReference>
<dbReference type="Proteomes" id="UP000243359">
    <property type="component" value="Chromosome I"/>
</dbReference>